<dbReference type="SUPFAM" id="SSF57667">
    <property type="entry name" value="beta-beta-alpha zinc fingers"/>
    <property type="match status" value="2"/>
</dbReference>
<dbReference type="AlphaFoldDB" id="A0AA35JZW5"/>
<evidence type="ECO:0000256" key="3">
    <source>
        <dbReference type="ARBA" id="ARBA00022771"/>
    </source>
</evidence>
<gene>
    <name evidence="7" type="ORF">PODLI_1B038238</name>
</gene>
<dbReference type="FunFam" id="3.30.160.60:FF:000466">
    <property type="entry name" value="zinc finger protein 62 homolog"/>
    <property type="match status" value="1"/>
</dbReference>
<organism evidence="7 8">
    <name type="scientific">Podarcis lilfordi</name>
    <name type="common">Lilford's wall lizard</name>
    <dbReference type="NCBI Taxonomy" id="74358"/>
    <lineage>
        <taxon>Eukaryota</taxon>
        <taxon>Metazoa</taxon>
        <taxon>Chordata</taxon>
        <taxon>Craniata</taxon>
        <taxon>Vertebrata</taxon>
        <taxon>Euteleostomi</taxon>
        <taxon>Lepidosauria</taxon>
        <taxon>Squamata</taxon>
        <taxon>Bifurcata</taxon>
        <taxon>Unidentata</taxon>
        <taxon>Episquamata</taxon>
        <taxon>Laterata</taxon>
        <taxon>Lacertibaenia</taxon>
        <taxon>Lacertidae</taxon>
        <taxon>Podarcis</taxon>
    </lineage>
</organism>
<proteinExistence type="predicted"/>
<keyword evidence="2" id="KW-0677">Repeat</keyword>
<dbReference type="SMART" id="SM00355">
    <property type="entry name" value="ZnF_C2H2"/>
    <property type="match status" value="3"/>
</dbReference>
<keyword evidence="3 5" id="KW-0863">Zinc-finger</keyword>
<dbReference type="PANTHER" id="PTHR23226:SF377">
    <property type="entry name" value="ZINC FINGER AND SCAN DOMAIN-CONTAINING PROTEIN 20"/>
    <property type="match status" value="1"/>
</dbReference>
<dbReference type="Gene3D" id="3.30.160.60">
    <property type="entry name" value="Classic Zinc Finger"/>
    <property type="match status" value="3"/>
</dbReference>
<dbReference type="FunFam" id="3.30.160.60:FF:000038">
    <property type="entry name" value="Zinc finger protein 624"/>
    <property type="match status" value="1"/>
</dbReference>
<feature type="domain" description="C2H2-type" evidence="6">
    <location>
        <begin position="1"/>
        <end position="25"/>
    </location>
</feature>
<feature type="domain" description="C2H2-type" evidence="6">
    <location>
        <begin position="54"/>
        <end position="81"/>
    </location>
</feature>
<sequence>MECGKSFIERRELRTHYQTHTGEKPFKCTECGKSFNRSGTLRKHQWTHTGEKPFKCMECGNSFIDGTALSIHHQIHTGRNHLNVRSVERASPVLEMLEDINGLTREKPFKCMES</sequence>
<evidence type="ECO:0000259" key="6">
    <source>
        <dbReference type="PROSITE" id="PS50157"/>
    </source>
</evidence>
<keyword evidence="1" id="KW-0479">Metal-binding</keyword>
<name>A0AA35JZW5_9SAUR</name>
<dbReference type="GO" id="GO:0000981">
    <property type="term" value="F:DNA-binding transcription factor activity, RNA polymerase II-specific"/>
    <property type="evidence" value="ECO:0007669"/>
    <property type="project" value="TreeGrafter"/>
</dbReference>
<reference evidence="7" key="1">
    <citation type="submission" date="2022-12" db="EMBL/GenBank/DDBJ databases">
        <authorList>
            <person name="Alioto T."/>
            <person name="Alioto T."/>
            <person name="Gomez Garrido J."/>
        </authorList>
    </citation>
    <scope>NUCLEOTIDE SEQUENCE</scope>
</reference>
<evidence type="ECO:0000256" key="4">
    <source>
        <dbReference type="ARBA" id="ARBA00022833"/>
    </source>
</evidence>
<dbReference type="PANTHER" id="PTHR23226">
    <property type="entry name" value="ZINC FINGER AND SCAN DOMAIN-CONTAINING"/>
    <property type="match status" value="1"/>
</dbReference>
<evidence type="ECO:0000256" key="1">
    <source>
        <dbReference type="ARBA" id="ARBA00022723"/>
    </source>
</evidence>
<dbReference type="EMBL" id="OX395127">
    <property type="protein sequence ID" value="CAI5768960.1"/>
    <property type="molecule type" value="Genomic_DNA"/>
</dbReference>
<feature type="domain" description="C2H2-type" evidence="6">
    <location>
        <begin position="26"/>
        <end position="53"/>
    </location>
</feature>
<dbReference type="PROSITE" id="PS50157">
    <property type="entry name" value="ZINC_FINGER_C2H2_2"/>
    <property type="match status" value="3"/>
</dbReference>
<dbReference type="Pfam" id="PF00096">
    <property type="entry name" value="zf-C2H2"/>
    <property type="match status" value="3"/>
</dbReference>
<dbReference type="Proteomes" id="UP001178461">
    <property type="component" value="Chromosome 2"/>
</dbReference>
<protein>
    <submittedName>
        <fullName evidence="7">---NA</fullName>
    </submittedName>
</protein>
<evidence type="ECO:0000256" key="2">
    <source>
        <dbReference type="ARBA" id="ARBA00022737"/>
    </source>
</evidence>
<evidence type="ECO:0000313" key="7">
    <source>
        <dbReference type="EMBL" id="CAI5768960.1"/>
    </source>
</evidence>
<keyword evidence="4" id="KW-0862">Zinc</keyword>
<dbReference type="GO" id="GO:0008270">
    <property type="term" value="F:zinc ion binding"/>
    <property type="evidence" value="ECO:0007669"/>
    <property type="project" value="UniProtKB-KW"/>
</dbReference>
<dbReference type="PROSITE" id="PS00028">
    <property type="entry name" value="ZINC_FINGER_C2H2_1"/>
    <property type="match status" value="2"/>
</dbReference>
<accession>A0AA35JZW5</accession>
<dbReference type="FunFam" id="3.30.160.60:FF:000358">
    <property type="entry name" value="zinc finger protein 24"/>
    <property type="match status" value="1"/>
</dbReference>
<dbReference type="InterPro" id="IPR036236">
    <property type="entry name" value="Znf_C2H2_sf"/>
</dbReference>
<dbReference type="InterPro" id="IPR013087">
    <property type="entry name" value="Znf_C2H2_type"/>
</dbReference>
<evidence type="ECO:0000256" key="5">
    <source>
        <dbReference type="PROSITE-ProRule" id="PRU00042"/>
    </source>
</evidence>
<keyword evidence="8" id="KW-1185">Reference proteome</keyword>
<evidence type="ECO:0000313" key="8">
    <source>
        <dbReference type="Proteomes" id="UP001178461"/>
    </source>
</evidence>
<dbReference type="GO" id="GO:0000978">
    <property type="term" value="F:RNA polymerase II cis-regulatory region sequence-specific DNA binding"/>
    <property type="evidence" value="ECO:0007669"/>
    <property type="project" value="TreeGrafter"/>
</dbReference>